<protein>
    <submittedName>
        <fullName evidence="1">Uncharacterized protein</fullName>
    </submittedName>
</protein>
<name>A0A2K3MFR9_TRIPR</name>
<dbReference type="Proteomes" id="UP000236291">
    <property type="component" value="Unassembled WGS sequence"/>
</dbReference>
<sequence>MFDKVEDLSEALDEPLILQVIMLINEHNNLGGSCSGPSIDARAPEDVEQIR</sequence>
<reference evidence="1 2" key="1">
    <citation type="journal article" date="2014" name="Am. J. Bot.">
        <title>Genome assembly and annotation for red clover (Trifolium pratense; Fabaceae).</title>
        <authorList>
            <person name="Istvanek J."/>
            <person name="Jaros M."/>
            <person name="Krenek A."/>
            <person name="Repkova J."/>
        </authorList>
    </citation>
    <scope>NUCLEOTIDE SEQUENCE [LARGE SCALE GENOMIC DNA]</scope>
    <source>
        <strain evidence="2">cv. Tatra</strain>
        <tissue evidence="1">Young leaves</tissue>
    </source>
</reference>
<evidence type="ECO:0000313" key="2">
    <source>
        <dbReference type="Proteomes" id="UP000236291"/>
    </source>
</evidence>
<comment type="caution">
    <text evidence="1">The sequence shown here is derived from an EMBL/GenBank/DDBJ whole genome shotgun (WGS) entry which is preliminary data.</text>
</comment>
<feature type="non-terminal residue" evidence="1">
    <location>
        <position position="51"/>
    </location>
</feature>
<evidence type="ECO:0000313" key="1">
    <source>
        <dbReference type="EMBL" id="PNX89637.1"/>
    </source>
</evidence>
<dbReference type="EMBL" id="ASHM01060414">
    <property type="protein sequence ID" value="PNX89637.1"/>
    <property type="molecule type" value="Genomic_DNA"/>
</dbReference>
<dbReference type="AlphaFoldDB" id="A0A2K3MFR9"/>
<accession>A0A2K3MFR9</accession>
<reference evidence="1 2" key="2">
    <citation type="journal article" date="2017" name="Front. Plant Sci.">
        <title>Gene Classification and Mining of Molecular Markers Useful in Red Clover (Trifolium pratense) Breeding.</title>
        <authorList>
            <person name="Istvanek J."/>
            <person name="Dluhosova J."/>
            <person name="Dluhos P."/>
            <person name="Patkova L."/>
            <person name="Nedelnik J."/>
            <person name="Repkova J."/>
        </authorList>
    </citation>
    <scope>NUCLEOTIDE SEQUENCE [LARGE SCALE GENOMIC DNA]</scope>
    <source>
        <strain evidence="2">cv. Tatra</strain>
        <tissue evidence="1">Young leaves</tissue>
    </source>
</reference>
<organism evidence="1 2">
    <name type="scientific">Trifolium pratense</name>
    <name type="common">Red clover</name>
    <dbReference type="NCBI Taxonomy" id="57577"/>
    <lineage>
        <taxon>Eukaryota</taxon>
        <taxon>Viridiplantae</taxon>
        <taxon>Streptophyta</taxon>
        <taxon>Embryophyta</taxon>
        <taxon>Tracheophyta</taxon>
        <taxon>Spermatophyta</taxon>
        <taxon>Magnoliopsida</taxon>
        <taxon>eudicotyledons</taxon>
        <taxon>Gunneridae</taxon>
        <taxon>Pentapetalae</taxon>
        <taxon>rosids</taxon>
        <taxon>fabids</taxon>
        <taxon>Fabales</taxon>
        <taxon>Fabaceae</taxon>
        <taxon>Papilionoideae</taxon>
        <taxon>50 kb inversion clade</taxon>
        <taxon>NPAAA clade</taxon>
        <taxon>Hologalegina</taxon>
        <taxon>IRL clade</taxon>
        <taxon>Trifolieae</taxon>
        <taxon>Trifolium</taxon>
    </lineage>
</organism>
<proteinExistence type="predicted"/>
<gene>
    <name evidence="1" type="ORF">L195_g045759</name>
</gene>